<sequence>IRGVQGCQPFPQNVQPPSDSVFYIVDTRNIQAQQIVENIASMLRRTYGQRGVPTLGRMYSVVAERKGAFKVTEIHDVFIESDKLVSDLGHIKNNRDAILKGNIFHVLVARAFIPNLEIKPYVNHINGVKHDNRSVLEW</sequence>
<accession>A0ABN7WWH8</accession>
<gene>
    <name evidence="1" type="ORF">GMARGA_LOCUS35968</name>
</gene>
<comment type="caution">
    <text evidence="1">The sequence shown here is derived from an EMBL/GenBank/DDBJ whole genome shotgun (WGS) entry which is preliminary data.</text>
</comment>
<dbReference type="Proteomes" id="UP000789901">
    <property type="component" value="Unassembled WGS sequence"/>
</dbReference>
<proteinExistence type="predicted"/>
<name>A0ABN7WWH8_GIGMA</name>
<organism evidence="1 2">
    <name type="scientific">Gigaspora margarita</name>
    <dbReference type="NCBI Taxonomy" id="4874"/>
    <lineage>
        <taxon>Eukaryota</taxon>
        <taxon>Fungi</taxon>
        <taxon>Fungi incertae sedis</taxon>
        <taxon>Mucoromycota</taxon>
        <taxon>Glomeromycotina</taxon>
        <taxon>Glomeromycetes</taxon>
        <taxon>Diversisporales</taxon>
        <taxon>Gigasporaceae</taxon>
        <taxon>Gigaspora</taxon>
    </lineage>
</organism>
<dbReference type="Gene3D" id="3.90.75.20">
    <property type="match status" value="1"/>
</dbReference>
<evidence type="ECO:0000313" key="2">
    <source>
        <dbReference type="Proteomes" id="UP000789901"/>
    </source>
</evidence>
<dbReference type="InterPro" id="IPR044925">
    <property type="entry name" value="His-Me_finger_sf"/>
</dbReference>
<feature type="non-terminal residue" evidence="1">
    <location>
        <position position="138"/>
    </location>
</feature>
<dbReference type="SUPFAM" id="SSF54060">
    <property type="entry name" value="His-Me finger endonucleases"/>
    <property type="match status" value="1"/>
</dbReference>
<evidence type="ECO:0000313" key="1">
    <source>
        <dbReference type="EMBL" id="CAG8842409.1"/>
    </source>
</evidence>
<keyword evidence="2" id="KW-1185">Reference proteome</keyword>
<dbReference type="EMBL" id="CAJVQB010068918">
    <property type="protein sequence ID" value="CAG8842409.1"/>
    <property type="molecule type" value="Genomic_DNA"/>
</dbReference>
<feature type="non-terminal residue" evidence="1">
    <location>
        <position position="1"/>
    </location>
</feature>
<protein>
    <submittedName>
        <fullName evidence="1">12046_t:CDS:1</fullName>
    </submittedName>
</protein>
<reference evidence="1 2" key="1">
    <citation type="submission" date="2021-06" db="EMBL/GenBank/DDBJ databases">
        <authorList>
            <person name="Kallberg Y."/>
            <person name="Tangrot J."/>
            <person name="Rosling A."/>
        </authorList>
    </citation>
    <scope>NUCLEOTIDE SEQUENCE [LARGE SCALE GENOMIC DNA]</scope>
    <source>
        <strain evidence="1 2">120-4 pot B 10/14</strain>
    </source>
</reference>